<dbReference type="Pfam" id="PF01297">
    <property type="entry name" value="ZnuA"/>
    <property type="match status" value="1"/>
</dbReference>
<dbReference type="PANTHER" id="PTHR42953:SF3">
    <property type="entry name" value="HIGH-AFFINITY ZINC UPTAKE SYSTEM PROTEIN ZNUA"/>
    <property type="match status" value="1"/>
</dbReference>
<keyword evidence="7" id="KW-0574">Periplasm</keyword>
<evidence type="ECO:0000313" key="13">
    <source>
        <dbReference type="Proteomes" id="UP000234752"/>
    </source>
</evidence>
<dbReference type="Gene3D" id="3.40.50.1980">
    <property type="entry name" value="Nitrogenase molybdenum iron protein domain"/>
    <property type="match status" value="2"/>
</dbReference>
<evidence type="ECO:0000256" key="4">
    <source>
        <dbReference type="ARBA" id="ARBA00022448"/>
    </source>
</evidence>
<dbReference type="GO" id="GO:0006829">
    <property type="term" value="P:zinc ion transport"/>
    <property type="evidence" value="ECO:0007669"/>
    <property type="project" value="UniProtKB-KW"/>
</dbReference>
<sequence length="311" mass="33071">MLRLLSLSALLTGLIALPALAAPPPPDVVVTVKPLHSLVSGVMQGVGEPYLLVRGAANPHAFALRPSDAKALSGAELVVWAGPGVETFLEKPLSTLARDAQVLTLVKEPSVRVLPVRKGGAWEAHDHDHAHEDRPDAELGSDGHVWLDPLNAKAITDLIAARLSALDPARAPAYQANAARQKQSIDALDLEMRAALTPLKDRPFIVFHDAYHYLEDRYGLNAAGAITVSPDQPPGAARLSALRERVNQAGAVCIFAEPQFEPALVRTLAQGTKAHTGVLDPEGANIPDGPDLYGQLMRFNLRSLVDCLSGG</sequence>
<evidence type="ECO:0000256" key="6">
    <source>
        <dbReference type="ARBA" id="ARBA00022729"/>
    </source>
</evidence>
<dbReference type="OrthoDB" id="7346865at2"/>
<evidence type="ECO:0000256" key="5">
    <source>
        <dbReference type="ARBA" id="ARBA00022723"/>
    </source>
</evidence>
<keyword evidence="13" id="KW-1185">Reference proteome</keyword>
<keyword evidence="11" id="KW-1015">Disulfide bond</keyword>
<organism evidence="12 13">
    <name type="scientific">Niveispirillum cyanobacteriorum</name>
    <dbReference type="NCBI Taxonomy" id="1612173"/>
    <lineage>
        <taxon>Bacteria</taxon>
        <taxon>Pseudomonadati</taxon>
        <taxon>Pseudomonadota</taxon>
        <taxon>Alphaproteobacteria</taxon>
        <taxon>Rhodospirillales</taxon>
        <taxon>Azospirillaceae</taxon>
        <taxon>Niveispirillum</taxon>
    </lineage>
</organism>
<evidence type="ECO:0000313" key="12">
    <source>
        <dbReference type="EMBL" id="AUN30457.1"/>
    </source>
</evidence>
<evidence type="ECO:0000256" key="3">
    <source>
        <dbReference type="ARBA" id="ARBA00015915"/>
    </source>
</evidence>
<keyword evidence="9" id="KW-0864">Zinc transport</keyword>
<dbReference type="CDD" id="cd01019">
    <property type="entry name" value="ZnuA"/>
    <property type="match status" value="1"/>
</dbReference>
<evidence type="ECO:0000256" key="11">
    <source>
        <dbReference type="ARBA" id="ARBA00023157"/>
    </source>
</evidence>
<evidence type="ECO:0000256" key="10">
    <source>
        <dbReference type="ARBA" id="ARBA00023065"/>
    </source>
</evidence>
<evidence type="ECO:0000256" key="1">
    <source>
        <dbReference type="ARBA" id="ARBA00004418"/>
    </source>
</evidence>
<evidence type="ECO:0000256" key="2">
    <source>
        <dbReference type="ARBA" id="ARBA00011028"/>
    </source>
</evidence>
<keyword evidence="6" id="KW-0732">Signal</keyword>
<keyword evidence="10" id="KW-0406">Ion transport</keyword>
<dbReference type="InterPro" id="IPR035520">
    <property type="entry name" value="ZnuA"/>
</dbReference>
<dbReference type="RefSeq" id="WP_102112143.1">
    <property type="nucleotide sequence ID" value="NZ_BMGN01000002.1"/>
</dbReference>
<comment type="similarity">
    <text evidence="2">Belongs to the bacterial solute-binding protein 9 family.</text>
</comment>
<dbReference type="GO" id="GO:0046872">
    <property type="term" value="F:metal ion binding"/>
    <property type="evidence" value="ECO:0007669"/>
    <property type="project" value="UniProtKB-KW"/>
</dbReference>
<dbReference type="GO" id="GO:0042597">
    <property type="term" value="C:periplasmic space"/>
    <property type="evidence" value="ECO:0007669"/>
    <property type="project" value="UniProtKB-SubCell"/>
</dbReference>
<keyword evidence="5" id="KW-0479">Metal-binding</keyword>
<dbReference type="InterPro" id="IPR006127">
    <property type="entry name" value="ZnuA-like"/>
</dbReference>
<dbReference type="EMBL" id="CP025611">
    <property type="protein sequence ID" value="AUN30457.1"/>
    <property type="molecule type" value="Genomic_DNA"/>
</dbReference>
<reference evidence="12 13" key="1">
    <citation type="submission" date="2017-12" db="EMBL/GenBank/DDBJ databases">
        <title>Genomes of bacteria within cyanobacterial aggregates.</title>
        <authorList>
            <person name="Cai H."/>
        </authorList>
    </citation>
    <scope>NUCLEOTIDE SEQUENCE [LARGE SCALE GENOMIC DNA]</scope>
    <source>
        <strain evidence="12 13">TH16</strain>
    </source>
</reference>
<gene>
    <name evidence="12" type="ORF">C0V82_09570</name>
</gene>
<dbReference type="PANTHER" id="PTHR42953">
    <property type="entry name" value="HIGH-AFFINITY ZINC UPTAKE SYSTEM PROTEIN ZNUA-RELATED"/>
    <property type="match status" value="1"/>
</dbReference>
<proteinExistence type="inferred from homology"/>
<keyword evidence="4" id="KW-0813">Transport</keyword>
<dbReference type="SUPFAM" id="SSF53807">
    <property type="entry name" value="Helical backbone' metal receptor"/>
    <property type="match status" value="1"/>
</dbReference>
<name>A0A2K9NBK3_9PROT</name>
<dbReference type="InterPro" id="IPR050492">
    <property type="entry name" value="Bact_metal-bind_prot9"/>
</dbReference>
<evidence type="ECO:0000256" key="8">
    <source>
        <dbReference type="ARBA" id="ARBA00022833"/>
    </source>
</evidence>
<keyword evidence="8" id="KW-0862">Zinc</keyword>
<dbReference type="KEGG" id="ncb:C0V82_09570"/>
<comment type="subcellular location">
    <subcellularLocation>
        <location evidence="1">Periplasm</location>
    </subcellularLocation>
</comment>
<evidence type="ECO:0000256" key="9">
    <source>
        <dbReference type="ARBA" id="ARBA00022906"/>
    </source>
</evidence>
<dbReference type="Proteomes" id="UP000234752">
    <property type="component" value="Chromosome eg_1"/>
</dbReference>
<accession>A0A2K9NBK3</accession>
<evidence type="ECO:0000256" key="7">
    <source>
        <dbReference type="ARBA" id="ARBA00022764"/>
    </source>
</evidence>
<dbReference type="AlphaFoldDB" id="A0A2K9NBK3"/>
<protein>
    <recommendedName>
        <fullName evidence="3">High-affinity zinc uptake system protein ZnuA</fullName>
    </recommendedName>
</protein>